<dbReference type="AlphaFoldDB" id="A0A4R9G025"/>
<dbReference type="InterPro" id="IPR008258">
    <property type="entry name" value="Transglycosylase_SLT_dom_1"/>
</dbReference>
<reference evidence="4" key="1">
    <citation type="journal article" date="2019" name="PLoS Negl. Trop. Dis.">
        <title>Revisiting the worldwide diversity of Leptospira species in the environment.</title>
        <authorList>
            <person name="Vincent A.T."/>
            <person name="Schiettekatte O."/>
            <person name="Bourhy P."/>
            <person name="Veyrier F.J."/>
            <person name="Picardeau M."/>
        </authorList>
    </citation>
    <scope>NUCLEOTIDE SEQUENCE [LARGE SCALE GENOMIC DNA]</scope>
    <source>
        <strain evidence="4">SSS9</strain>
    </source>
</reference>
<evidence type="ECO:0000256" key="1">
    <source>
        <dbReference type="ARBA" id="ARBA00007734"/>
    </source>
</evidence>
<accession>A0A4R9G025</accession>
<dbReference type="Gene3D" id="1.10.530.10">
    <property type="match status" value="1"/>
</dbReference>
<evidence type="ECO:0000313" key="4">
    <source>
        <dbReference type="EMBL" id="TGK03817.1"/>
    </source>
</evidence>
<comment type="caution">
    <text evidence="4">The sequence shown here is derived from an EMBL/GenBank/DDBJ whole genome shotgun (WGS) entry which is preliminary data.</text>
</comment>
<dbReference type="RefSeq" id="WP_135587415.1">
    <property type="nucleotide sequence ID" value="NZ_RQEP01000012.1"/>
</dbReference>
<dbReference type="InterPro" id="IPR023346">
    <property type="entry name" value="Lysozyme-like_dom_sf"/>
</dbReference>
<dbReference type="Pfam" id="PF01464">
    <property type="entry name" value="SLT"/>
    <property type="match status" value="1"/>
</dbReference>
<dbReference type="PANTHER" id="PTHR37423">
    <property type="entry name" value="SOLUBLE LYTIC MUREIN TRANSGLYCOSYLASE-RELATED"/>
    <property type="match status" value="1"/>
</dbReference>
<keyword evidence="5" id="KW-1185">Reference proteome</keyword>
<name>A0A4R9G025_9LEPT</name>
<dbReference type="SUPFAM" id="SSF53955">
    <property type="entry name" value="Lysozyme-like"/>
    <property type="match status" value="1"/>
</dbReference>
<organism evidence="4 5">
    <name type="scientific">Leptospira semungkisensis</name>
    <dbReference type="NCBI Taxonomy" id="2484985"/>
    <lineage>
        <taxon>Bacteria</taxon>
        <taxon>Pseudomonadati</taxon>
        <taxon>Spirochaetota</taxon>
        <taxon>Spirochaetia</taxon>
        <taxon>Leptospirales</taxon>
        <taxon>Leptospiraceae</taxon>
        <taxon>Leptospira</taxon>
    </lineage>
</organism>
<dbReference type="PANTHER" id="PTHR37423:SF2">
    <property type="entry name" value="MEMBRANE-BOUND LYTIC MUREIN TRANSGLYCOSYLASE C"/>
    <property type="match status" value="1"/>
</dbReference>
<sequence length="189" mass="20753">MKLTDLDSFQRVMARMEEIGGIAERFQPKKQEGDPTEKKPEPGFADVLETKFKELSEKDMGPGSKELAQIIQKEAAKNHLDPNLVKSVIRAESGFKSSAVSPKGAIGLMQLMPGTAEALGVEDPFNPEENIAGGTRFLADMMNKFGDSNLALAAYNAGPGAVQKYDGVPPFKETKDYIKKVNRYWKGEK</sequence>
<evidence type="ECO:0000256" key="2">
    <source>
        <dbReference type="SAM" id="MobiDB-lite"/>
    </source>
</evidence>
<proteinExistence type="inferred from homology"/>
<gene>
    <name evidence="4" type="ORF">EHO59_09800</name>
</gene>
<comment type="similarity">
    <text evidence="1">Belongs to the transglycosylase Slt family.</text>
</comment>
<dbReference type="CDD" id="cd00254">
    <property type="entry name" value="LT-like"/>
    <property type="match status" value="1"/>
</dbReference>
<feature type="compositionally biased region" description="Basic and acidic residues" evidence="2">
    <location>
        <begin position="26"/>
        <end position="41"/>
    </location>
</feature>
<protein>
    <submittedName>
        <fullName evidence="4">Lytic transglycosylase domain-containing protein</fullName>
    </submittedName>
</protein>
<dbReference type="Proteomes" id="UP000297453">
    <property type="component" value="Unassembled WGS sequence"/>
</dbReference>
<evidence type="ECO:0000259" key="3">
    <source>
        <dbReference type="Pfam" id="PF01464"/>
    </source>
</evidence>
<feature type="region of interest" description="Disordered" evidence="2">
    <location>
        <begin position="20"/>
        <end position="43"/>
    </location>
</feature>
<feature type="domain" description="Transglycosylase SLT" evidence="3">
    <location>
        <begin position="70"/>
        <end position="176"/>
    </location>
</feature>
<evidence type="ECO:0000313" key="5">
    <source>
        <dbReference type="Proteomes" id="UP000297453"/>
    </source>
</evidence>
<dbReference type="OrthoDB" id="9815002at2"/>
<dbReference type="EMBL" id="RQEP01000012">
    <property type="protein sequence ID" value="TGK03817.1"/>
    <property type="molecule type" value="Genomic_DNA"/>
</dbReference>